<dbReference type="RefSeq" id="WP_142832788.1">
    <property type="nucleotide sequence ID" value="NZ_VFSV01000001.1"/>
</dbReference>
<protein>
    <recommendedName>
        <fullName evidence="4 12">UDP-3-O-acyl-N-acetylglucosamine deacetylase</fullName>
        <shortName evidence="12">UDP-3-O-acyl-GlcNAc deacetylase</shortName>
        <ecNumber evidence="4 12">3.5.1.108</ecNumber>
    </recommendedName>
    <alternativeName>
        <fullName evidence="12">UDP-3-O-[R-3-hydroxymyristoyl]-N-acetylglucosamine deacetylase</fullName>
    </alternativeName>
</protein>
<dbReference type="GO" id="GO:0046872">
    <property type="term" value="F:metal ion binding"/>
    <property type="evidence" value="ECO:0007669"/>
    <property type="project" value="UniProtKB-KW"/>
</dbReference>
<comment type="function">
    <text evidence="2 12">Catalyzes the hydrolysis of UDP-3-O-myristoyl-N-acetylglucosamine to form UDP-3-O-myristoylglucosamine and acetate, the committed step in lipid A biosynthesis.</text>
</comment>
<keyword evidence="5 12" id="KW-0444">Lipid biosynthesis</keyword>
<dbReference type="EC" id="3.5.1.108" evidence="4 12"/>
<dbReference type="InterPro" id="IPR015870">
    <property type="entry name" value="UDP-acyl_N-AcGlcN_deAcase_N"/>
</dbReference>
<keyword evidence="14" id="KW-1185">Reference proteome</keyword>
<comment type="pathway">
    <text evidence="3 12">Glycolipid biosynthesis; lipid IV(A) biosynthesis; lipid IV(A) from (3R)-3-hydroxytetradecanoyl-[acyl-carrier-protein] and UDP-N-acetyl-alpha-D-glucosamine: step 2/6.</text>
</comment>
<comment type="caution">
    <text evidence="13">The sequence shown here is derived from an EMBL/GenBank/DDBJ whole genome shotgun (WGS) entry which is preliminary data.</text>
</comment>
<keyword evidence="8 12" id="KW-0378">Hydrolase</keyword>
<evidence type="ECO:0000256" key="12">
    <source>
        <dbReference type="HAMAP-Rule" id="MF_00388"/>
    </source>
</evidence>
<dbReference type="Gene3D" id="3.30.230.20">
    <property type="entry name" value="lpxc deacetylase, domain 1"/>
    <property type="match status" value="1"/>
</dbReference>
<sequence length="307" mass="32669">MQATLAHPITLDGVGLHSGAPARLRLNPAPADHGIVFVRLFSDGRAVSIPARWNRVEQVELCTRLRSDDGVEISTIEHVMAALAGCGVHNARIEIDGPEVPILDGSSAPFVSEILRVGIARQDAPVRALRVLDVVEVRNGPAYARLEPADGLEIDFSIDFVDAAIGRQSKHLSMANGTFVHELCDSRTFCRRADVDAMRERGLALGGSYDNAVVVDGAEVLNPGGLRHADEAVRHKMLDALGDLALAGGPILGRYTGVRAGHALTNALLRTLFARSGAVRWVEADAETLVRLPGAGLRASDARLLAA</sequence>
<gene>
    <name evidence="12" type="primary">lpxC</name>
    <name evidence="13" type="ORF">FEV53_00155</name>
</gene>
<reference evidence="13 14" key="1">
    <citation type="submission" date="2019-06" db="EMBL/GenBank/DDBJ databases">
        <title>Paenimaribius caenipelagi gen. nov., sp. nov., isolated from a tidal flat.</title>
        <authorList>
            <person name="Yoon J.-H."/>
        </authorList>
    </citation>
    <scope>NUCLEOTIDE SEQUENCE [LARGE SCALE GENOMIC DNA]</scope>
    <source>
        <strain evidence="13 14">JBTF-M29</strain>
    </source>
</reference>
<keyword evidence="6 12" id="KW-0441">Lipid A biosynthesis</keyword>
<dbReference type="GO" id="GO:0009245">
    <property type="term" value="P:lipid A biosynthetic process"/>
    <property type="evidence" value="ECO:0007669"/>
    <property type="project" value="UniProtKB-UniRule"/>
</dbReference>
<dbReference type="GO" id="GO:0103117">
    <property type="term" value="F:UDP-3-O-acyl-N-acetylglucosamine deacetylase activity"/>
    <property type="evidence" value="ECO:0007669"/>
    <property type="project" value="UniProtKB-UniRule"/>
</dbReference>
<comment type="similarity">
    <text evidence="12">Belongs to the LpxC family.</text>
</comment>
<dbReference type="GO" id="GO:0016020">
    <property type="term" value="C:membrane"/>
    <property type="evidence" value="ECO:0007669"/>
    <property type="project" value="GOC"/>
</dbReference>
<dbReference type="UniPathway" id="UPA00359">
    <property type="reaction ID" value="UER00478"/>
</dbReference>
<dbReference type="SUPFAM" id="SSF54211">
    <property type="entry name" value="Ribosomal protein S5 domain 2-like"/>
    <property type="match status" value="2"/>
</dbReference>
<dbReference type="EMBL" id="VFSV01000001">
    <property type="protein sequence ID" value="TRD23465.1"/>
    <property type="molecule type" value="Genomic_DNA"/>
</dbReference>
<evidence type="ECO:0000256" key="7">
    <source>
        <dbReference type="ARBA" id="ARBA00022723"/>
    </source>
</evidence>
<evidence type="ECO:0000256" key="2">
    <source>
        <dbReference type="ARBA" id="ARBA00002923"/>
    </source>
</evidence>
<evidence type="ECO:0000256" key="1">
    <source>
        <dbReference type="ARBA" id="ARBA00001947"/>
    </source>
</evidence>
<dbReference type="Proteomes" id="UP000318590">
    <property type="component" value="Unassembled WGS sequence"/>
</dbReference>
<name>A0A547QAN7_9RHOB</name>
<evidence type="ECO:0000256" key="6">
    <source>
        <dbReference type="ARBA" id="ARBA00022556"/>
    </source>
</evidence>
<dbReference type="InterPro" id="IPR011334">
    <property type="entry name" value="UDP-acyl_GlcNac_deAcase_C"/>
</dbReference>
<dbReference type="InterPro" id="IPR020568">
    <property type="entry name" value="Ribosomal_Su5_D2-typ_SF"/>
</dbReference>
<evidence type="ECO:0000313" key="14">
    <source>
        <dbReference type="Proteomes" id="UP000318590"/>
    </source>
</evidence>
<dbReference type="OrthoDB" id="9802746at2"/>
<evidence type="ECO:0000256" key="3">
    <source>
        <dbReference type="ARBA" id="ARBA00005002"/>
    </source>
</evidence>
<feature type="binding site" evidence="12">
    <location>
        <position position="78"/>
    </location>
    <ligand>
        <name>Zn(2+)</name>
        <dbReference type="ChEBI" id="CHEBI:29105"/>
    </ligand>
</feature>
<evidence type="ECO:0000256" key="9">
    <source>
        <dbReference type="ARBA" id="ARBA00022833"/>
    </source>
</evidence>
<evidence type="ECO:0000256" key="5">
    <source>
        <dbReference type="ARBA" id="ARBA00022516"/>
    </source>
</evidence>
<proteinExistence type="inferred from homology"/>
<evidence type="ECO:0000256" key="10">
    <source>
        <dbReference type="ARBA" id="ARBA00023098"/>
    </source>
</evidence>
<evidence type="ECO:0000256" key="4">
    <source>
        <dbReference type="ARBA" id="ARBA00012745"/>
    </source>
</evidence>
<dbReference type="HAMAP" id="MF_00388">
    <property type="entry name" value="LpxC"/>
    <property type="match status" value="1"/>
</dbReference>
<feature type="binding site" evidence="12">
    <location>
        <position position="235"/>
    </location>
    <ligand>
        <name>Zn(2+)</name>
        <dbReference type="ChEBI" id="CHEBI:29105"/>
    </ligand>
</feature>
<keyword evidence="7 12" id="KW-0479">Metal-binding</keyword>
<comment type="cofactor">
    <cofactor evidence="1 12">
        <name>Zn(2+)</name>
        <dbReference type="ChEBI" id="CHEBI:29105"/>
    </cofactor>
</comment>
<dbReference type="AlphaFoldDB" id="A0A547QAN7"/>
<dbReference type="Pfam" id="PF03331">
    <property type="entry name" value="LpxC"/>
    <property type="match status" value="1"/>
</dbReference>
<feature type="active site" description="Proton donor" evidence="12">
    <location>
        <position position="262"/>
    </location>
</feature>
<evidence type="ECO:0000256" key="8">
    <source>
        <dbReference type="ARBA" id="ARBA00022801"/>
    </source>
</evidence>
<dbReference type="PANTHER" id="PTHR33694:SF1">
    <property type="entry name" value="UDP-3-O-ACYL-N-ACETYLGLUCOSAMINE DEACETYLASE 1, MITOCHONDRIAL-RELATED"/>
    <property type="match status" value="1"/>
</dbReference>
<keyword evidence="10 12" id="KW-0443">Lipid metabolism</keyword>
<evidence type="ECO:0000313" key="13">
    <source>
        <dbReference type="EMBL" id="TRD23465.1"/>
    </source>
</evidence>
<accession>A0A547QAN7</accession>
<dbReference type="Gene3D" id="3.30.1700.10">
    <property type="entry name" value="lpxc deacetylase, domain 2"/>
    <property type="match status" value="1"/>
</dbReference>
<dbReference type="NCBIfam" id="TIGR00325">
    <property type="entry name" value="lpxC"/>
    <property type="match status" value="1"/>
</dbReference>
<comment type="catalytic activity">
    <reaction evidence="11 12">
        <text>a UDP-3-O-[(3R)-3-hydroxyacyl]-N-acetyl-alpha-D-glucosamine + H2O = a UDP-3-O-[(3R)-3-hydroxyacyl]-alpha-D-glucosamine + acetate</text>
        <dbReference type="Rhea" id="RHEA:67816"/>
        <dbReference type="ChEBI" id="CHEBI:15377"/>
        <dbReference type="ChEBI" id="CHEBI:30089"/>
        <dbReference type="ChEBI" id="CHEBI:137740"/>
        <dbReference type="ChEBI" id="CHEBI:173225"/>
        <dbReference type="EC" id="3.5.1.108"/>
    </reaction>
</comment>
<keyword evidence="9 12" id="KW-0862">Zinc</keyword>
<organism evidence="13 14">
    <name type="scientific">Palleronia caenipelagi</name>
    <dbReference type="NCBI Taxonomy" id="2489174"/>
    <lineage>
        <taxon>Bacteria</taxon>
        <taxon>Pseudomonadati</taxon>
        <taxon>Pseudomonadota</taxon>
        <taxon>Alphaproteobacteria</taxon>
        <taxon>Rhodobacterales</taxon>
        <taxon>Roseobacteraceae</taxon>
        <taxon>Palleronia</taxon>
    </lineage>
</organism>
<evidence type="ECO:0000256" key="11">
    <source>
        <dbReference type="ARBA" id="ARBA00024535"/>
    </source>
</evidence>
<feature type="binding site" evidence="12">
    <location>
        <position position="239"/>
    </location>
    <ligand>
        <name>Zn(2+)</name>
        <dbReference type="ChEBI" id="CHEBI:29105"/>
    </ligand>
</feature>
<dbReference type="PANTHER" id="PTHR33694">
    <property type="entry name" value="UDP-3-O-ACYL-N-ACETYLGLUCOSAMINE DEACETYLASE 1, MITOCHONDRIAL-RELATED"/>
    <property type="match status" value="1"/>
</dbReference>
<dbReference type="InterPro" id="IPR004463">
    <property type="entry name" value="UDP-acyl_GlcNac_deAcase"/>
</dbReference>